<dbReference type="KEGG" id="hir:HETIRDRAFT_104409"/>
<evidence type="ECO:0000313" key="1">
    <source>
        <dbReference type="EMBL" id="ETW79109.1"/>
    </source>
</evidence>
<dbReference type="InParanoid" id="W4K054"/>
<reference evidence="1 2" key="1">
    <citation type="journal article" date="2012" name="New Phytol.">
        <title>Insight into trade-off between wood decay and parasitism from the genome of a fungal forest pathogen.</title>
        <authorList>
            <person name="Olson A."/>
            <person name="Aerts A."/>
            <person name="Asiegbu F."/>
            <person name="Belbahri L."/>
            <person name="Bouzid O."/>
            <person name="Broberg A."/>
            <person name="Canback B."/>
            <person name="Coutinho P.M."/>
            <person name="Cullen D."/>
            <person name="Dalman K."/>
            <person name="Deflorio G."/>
            <person name="van Diepen L.T."/>
            <person name="Dunand C."/>
            <person name="Duplessis S."/>
            <person name="Durling M."/>
            <person name="Gonthier P."/>
            <person name="Grimwood J."/>
            <person name="Fossdal C.G."/>
            <person name="Hansson D."/>
            <person name="Henrissat B."/>
            <person name="Hietala A."/>
            <person name="Himmelstrand K."/>
            <person name="Hoffmeister D."/>
            <person name="Hogberg N."/>
            <person name="James T.Y."/>
            <person name="Karlsson M."/>
            <person name="Kohler A."/>
            <person name="Kues U."/>
            <person name="Lee Y.H."/>
            <person name="Lin Y.C."/>
            <person name="Lind M."/>
            <person name="Lindquist E."/>
            <person name="Lombard V."/>
            <person name="Lucas S."/>
            <person name="Lunden K."/>
            <person name="Morin E."/>
            <person name="Murat C."/>
            <person name="Park J."/>
            <person name="Raffaello T."/>
            <person name="Rouze P."/>
            <person name="Salamov A."/>
            <person name="Schmutz J."/>
            <person name="Solheim H."/>
            <person name="Stahlberg J."/>
            <person name="Velez H."/>
            <person name="de Vries R.P."/>
            <person name="Wiebenga A."/>
            <person name="Woodward S."/>
            <person name="Yakovlev I."/>
            <person name="Garbelotto M."/>
            <person name="Martin F."/>
            <person name="Grigoriev I.V."/>
            <person name="Stenlid J."/>
        </authorList>
    </citation>
    <scope>NUCLEOTIDE SEQUENCE [LARGE SCALE GENOMIC DNA]</scope>
    <source>
        <strain evidence="1 2">TC 32-1</strain>
    </source>
</reference>
<dbReference type="EMBL" id="KI925461">
    <property type="protein sequence ID" value="ETW79109.1"/>
    <property type="molecule type" value="Genomic_DNA"/>
</dbReference>
<protein>
    <submittedName>
        <fullName evidence="1">Uncharacterized protein</fullName>
    </submittedName>
</protein>
<gene>
    <name evidence="1" type="ORF">HETIRDRAFT_104409</name>
</gene>
<dbReference type="AlphaFoldDB" id="W4K054"/>
<accession>W4K054</accession>
<dbReference type="GeneID" id="20665998"/>
<organism evidence="1 2">
    <name type="scientific">Heterobasidion irregulare (strain TC 32-1)</name>
    <dbReference type="NCBI Taxonomy" id="747525"/>
    <lineage>
        <taxon>Eukaryota</taxon>
        <taxon>Fungi</taxon>
        <taxon>Dikarya</taxon>
        <taxon>Basidiomycota</taxon>
        <taxon>Agaricomycotina</taxon>
        <taxon>Agaricomycetes</taxon>
        <taxon>Russulales</taxon>
        <taxon>Bondarzewiaceae</taxon>
        <taxon>Heterobasidion</taxon>
        <taxon>Heterobasidion annosum species complex</taxon>
    </lineage>
</organism>
<proteinExistence type="predicted"/>
<dbReference type="HOGENOM" id="CLU_1855525_0_0_1"/>
<name>W4K054_HETIT</name>
<evidence type="ECO:0000313" key="2">
    <source>
        <dbReference type="Proteomes" id="UP000030671"/>
    </source>
</evidence>
<sequence>MFFGEAVRLVWEWTGVVCFGSEYESESRAAPYGAWHQAPAVVPRERATMRYALSLNPTGAPSLRASFDQIYVGHRLPETLRDMSIEGQTLGHTHTVEIGALRALPSMYFCAASRCEPDAPGHIATHLAPPSSPFRERL</sequence>
<dbReference type="Proteomes" id="UP000030671">
    <property type="component" value="Unassembled WGS sequence"/>
</dbReference>
<dbReference type="RefSeq" id="XP_009549375.1">
    <property type="nucleotide sequence ID" value="XM_009551080.1"/>
</dbReference>
<keyword evidence="2" id="KW-1185">Reference proteome</keyword>